<dbReference type="OrthoDB" id="1612078at2759"/>
<sequence>MNTTSFSSLMATLIFFFFISFIAPLSSSLEHHSHLTKHGHLRQNNTSSQQYLEITRPLPFTDLTPSYTFHILTHDFANTVGLPPVSVAYSSPANCSWTHVALQFNASSSGFQYDRIAAVWLDGAEILRTSTPQSTGNGVFWTVTKDVTRYSSILVNANSSLSVMLENMVNDIYTGVYHVNISFLYYDVKNLNVPLSNSTSTNRKLKLENDVFVDNPIKMGMNNLRSDSENDKPADLILPISGNGSGGFWFRILNESELHGQRVIIPKNTYKAVIEIYVSSHGYDEFWYSNPPDSYIEMNNLTTRRGNGAYREVLLNIDENLVGSVVPFPVIFTGGINPLYWEPLVSIGAFDLPSYDIDLTPILGLLLDGQSHFLGLGVADSIPFWLVGANLHLWLDNNCALPCEVQAKALDSSTPKFKIERSSNFVGLDGSFEVEMKRKSKFSSWVKSTEGSLTTKVSRELKFKNKIKFYQNGTEKKIKQKVEEDIEVRVLSDSGNTISKTKVKRKYPLTITTKSFPSREDGTRLMLSNLDHKWKEKKKSKGYSSISLTNRQQCSAWMVVQDHNVLYDGATTQQSYSYEGEAGCYSRVISAVNGKLMNDNADRLCAAPLTFGSFSAL</sequence>
<feature type="signal peptide" evidence="1">
    <location>
        <begin position="1"/>
        <end position="28"/>
    </location>
</feature>
<feature type="chain" id="PRO_5010284768" evidence="1">
    <location>
        <begin position="29"/>
        <end position="617"/>
    </location>
</feature>
<evidence type="ECO:0000259" key="2">
    <source>
        <dbReference type="Pfam" id="PF12222"/>
    </source>
</evidence>
<dbReference type="Pfam" id="PF25156">
    <property type="entry name" value="PNGase_A_C"/>
    <property type="match status" value="1"/>
</dbReference>
<evidence type="ECO:0000313" key="3">
    <source>
        <dbReference type="Proteomes" id="UP000790787"/>
    </source>
</evidence>
<protein>
    <submittedName>
        <fullName evidence="4">Peptide-N4-(N-acetyl-beta- glucosaminyl)asparagine amidase A-like</fullName>
    </submittedName>
</protein>
<reference evidence="4" key="2">
    <citation type="submission" date="2025-08" db="UniProtKB">
        <authorList>
            <consortium name="RefSeq"/>
        </authorList>
    </citation>
    <scope>IDENTIFICATION</scope>
    <source>
        <tissue evidence="4">Leaf</tissue>
    </source>
</reference>
<feature type="domain" description="Peptide N-acetyl-beta-D-glucosaminyl asparaginase amidase A N-terminal" evidence="2">
    <location>
        <begin position="65"/>
        <end position="398"/>
    </location>
</feature>
<dbReference type="GeneID" id="107810933"/>
<name>A0A1S4BQT6_TOBAC</name>
<reference evidence="3" key="1">
    <citation type="journal article" date="2014" name="Nat. Commun.">
        <title>The tobacco genome sequence and its comparison with those of tomato and potato.</title>
        <authorList>
            <person name="Sierro N."/>
            <person name="Battey J.N."/>
            <person name="Ouadi S."/>
            <person name="Bakaher N."/>
            <person name="Bovet L."/>
            <person name="Willig A."/>
            <person name="Goepfert S."/>
            <person name="Peitsch M.C."/>
            <person name="Ivanov N.V."/>
        </authorList>
    </citation>
    <scope>NUCLEOTIDE SEQUENCE [LARGE SCALE GENOMIC DNA]</scope>
</reference>
<dbReference type="InterPro" id="IPR056948">
    <property type="entry name" value="PNGaseA_N"/>
</dbReference>
<dbReference type="RefSeq" id="XP_016491254.1">
    <property type="nucleotide sequence ID" value="XM_016635768.2"/>
</dbReference>
<dbReference type="AlphaFoldDB" id="A0A1S4BQT6"/>
<evidence type="ECO:0000313" key="4">
    <source>
        <dbReference type="RefSeq" id="XP_016491254.1"/>
    </source>
</evidence>
<evidence type="ECO:0000256" key="1">
    <source>
        <dbReference type="SAM" id="SignalP"/>
    </source>
</evidence>
<proteinExistence type="predicted"/>
<dbReference type="KEGG" id="nta:107810933"/>
<dbReference type="InterPro" id="IPR021102">
    <property type="entry name" value="PNGase_A"/>
</dbReference>
<keyword evidence="3" id="KW-1185">Reference proteome</keyword>
<gene>
    <name evidence="4" type="primary">LOC107810933</name>
</gene>
<organism evidence="3 4">
    <name type="scientific">Nicotiana tabacum</name>
    <name type="common">Common tobacco</name>
    <dbReference type="NCBI Taxonomy" id="4097"/>
    <lineage>
        <taxon>Eukaryota</taxon>
        <taxon>Viridiplantae</taxon>
        <taxon>Streptophyta</taxon>
        <taxon>Embryophyta</taxon>
        <taxon>Tracheophyta</taxon>
        <taxon>Spermatophyta</taxon>
        <taxon>Magnoliopsida</taxon>
        <taxon>eudicotyledons</taxon>
        <taxon>Gunneridae</taxon>
        <taxon>Pentapetalae</taxon>
        <taxon>asterids</taxon>
        <taxon>lamiids</taxon>
        <taxon>Solanales</taxon>
        <taxon>Solanaceae</taxon>
        <taxon>Nicotianoideae</taxon>
        <taxon>Nicotianeae</taxon>
        <taxon>Nicotiana</taxon>
    </lineage>
</organism>
<keyword evidence="1" id="KW-0732">Signal</keyword>
<dbReference type="OMA" id="YPLDINT"/>
<dbReference type="PaxDb" id="4097-A0A1S4BQT6"/>
<dbReference type="PANTHER" id="PTHR31104">
    <property type="entry name" value="PEPTIDE-N4-(N-ACETYL-BETA-GLUCOSAMINYL)ASPARAGINE AMIDASE A PROTEIN"/>
    <property type="match status" value="1"/>
</dbReference>
<accession>A0A1S4BQT6</accession>
<dbReference type="Pfam" id="PF12222">
    <property type="entry name" value="PNGaseA"/>
    <property type="match status" value="1"/>
</dbReference>
<dbReference type="RefSeq" id="XP_016491254.1">
    <property type="nucleotide sequence ID" value="XM_016635768.1"/>
</dbReference>
<dbReference type="Proteomes" id="UP000790787">
    <property type="component" value="Chromosome 4"/>
</dbReference>